<dbReference type="SUPFAM" id="SSF55486">
    <property type="entry name" value="Metalloproteases ('zincins'), catalytic domain"/>
    <property type="match status" value="1"/>
</dbReference>
<accession>A0A5D0IM59</accession>
<feature type="domain" description="Peptidase M1 membrane alanine aminopeptidase" evidence="2">
    <location>
        <begin position="403"/>
        <end position="587"/>
    </location>
</feature>
<dbReference type="Proteomes" id="UP000323930">
    <property type="component" value="Unassembled WGS sequence"/>
</dbReference>
<dbReference type="InterPro" id="IPR014782">
    <property type="entry name" value="Peptidase_M1_dom"/>
</dbReference>
<evidence type="ECO:0000259" key="2">
    <source>
        <dbReference type="Pfam" id="PF01433"/>
    </source>
</evidence>
<proteinExistence type="predicted"/>
<evidence type="ECO:0000313" key="4">
    <source>
        <dbReference type="Proteomes" id="UP000323930"/>
    </source>
</evidence>
<dbReference type="GO" id="GO:0008270">
    <property type="term" value="F:zinc ion binding"/>
    <property type="evidence" value="ECO:0007669"/>
    <property type="project" value="InterPro"/>
</dbReference>
<dbReference type="Gene3D" id="1.10.390.10">
    <property type="entry name" value="Neutral Protease Domain 2"/>
    <property type="match status" value="1"/>
</dbReference>
<feature type="chain" id="PRO_5022993323" evidence="1">
    <location>
        <begin position="21"/>
        <end position="772"/>
    </location>
</feature>
<comment type="caution">
    <text evidence="3">The sequence shown here is derived from an EMBL/GenBank/DDBJ whole genome shotgun (WGS) entry which is preliminary data.</text>
</comment>
<evidence type="ECO:0000313" key="3">
    <source>
        <dbReference type="EMBL" id="TYA84109.1"/>
    </source>
</evidence>
<feature type="signal peptide" evidence="1">
    <location>
        <begin position="1"/>
        <end position="20"/>
    </location>
</feature>
<dbReference type="GO" id="GO:0008237">
    <property type="term" value="F:metallopeptidase activity"/>
    <property type="evidence" value="ECO:0007669"/>
    <property type="project" value="InterPro"/>
</dbReference>
<organism evidence="3 4">
    <name type="scientific">Seonamhaeicola marinus</name>
    <dbReference type="NCBI Taxonomy" id="1912246"/>
    <lineage>
        <taxon>Bacteria</taxon>
        <taxon>Pseudomonadati</taxon>
        <taxon>Bacteroidota</taxon>
        <taxon>Flavobacteriia</taxon>
        <taxon>Flavobacteriales</taxon>
        <taxon>Flavobacteriaceae</taxon>
    </lineage>
</organism>
<reference evidence="3 4" key="1">
    <citation type="submission" date="2019-08" db="EMBL/GenBank/DDBJ databases">
        <title>Seonamhaeicola sediminis sp. nov., isolated from marine sediment.</title>
        <authorList>
            <person name="Cao W.R."/>
        </authorList>
    </citation>
    <scope>NUCLEOTIDE SEQUENCE [LARGE SCALE GENOMIC DNA]</scope>
    <source>
        <strain evidence="3 4">B011</strain>
    </source>
</reference>
<dbReference type="AlphaFoldDB" id="A0A5D0IM59"/>
<evidence type="ECO:0000256" key="1">
    <source>
        <dbReference type="SAM" id="SignalP"/>
    </source>
</evidence>
<dbReference type="OrthoDB" id="9814383at2"/>
<dbReference type="RefSeq" id="WP_148540383.1">
    <property type="nucleotide sequence ID" value="NZ_VSDQ01000409.1"/>
</dbReference>
<dbReference type="EMBL" id="VSDQ01000409">
    <property type="protein sequence ID" value="TYA84109.1"/>
    <property type="molecule type" value="Genomic_DNA"/>
</dbReference>
<dbReference type="Pfam" id="PF01433">
    <property type="entry name" value="Peptidase_M1"/>
    <property type="match status" value="1"/>
</dbReference>
<gene>
    <name evidence="3" type="ORF">FUA24_05505</name>
</gene>
<dbReference type="CDD" id="cd09604">
    <property type="entry name" value="M1_APN_like"/>
    <property type="match status" value="1"/>
</dbReference>
<keyword evidence="1" id="KW-0732">Signal</keyword>
<sequence length="772" mass="89398">MEKLRYYLLSLILVSGVTFAQENETEKEKEEVKTGHTNTNKFKQLYDEFSSPNMYRAASGAPGSAYYQQQADYKMNIVLDDKNAKISGFETITYTNNSPDVLKYLWVQLDQNQRAKDSKSPLIETSGLQPVMRPGQFTSKFIKTPLERGFNIEQVTDASGKPLPHMINRTMMRVELPKPMATGDKFSFSIKWWYNVNNHVEEGGRSGFEYFEKDGNRSYVIAQFYPRMAVYSDVEGWQNSQFWGRDEFALPFGDFEVDITVPADHILDGTGVLVNRKEVFSKEMMKRYEAAKKSYDKPVVIVTQEEAEAAEKGFSDKTKTWKLRAKNVRDFGFATSRKFIWDMMAVKIGGKDVMAVSLYPKEGNPLWEEWSTKAVASTLESYSRMTFDYPYHKAISVHAKRQGMEYPMICWNYGRPKEDGTYNDRTKYGMMGVIIHEVGHNFFPMIVNSDERQWTWMDEGLNTFMQYVAEQDFGEKYPEALSPQHENFPSDRGPAKLIVPYMGGNQDFIAPIMTKGLNTYQFGNNAYGKPATALNILRETVMGRELFDYAFKEYAKRWMFKHPTPEDFFRTMEDASAFDLDWYWRGWFYTTDWVDIGVKDVKKFYVSSEPNKYVRDIAAERGLKLEDLPPLVYLVEEDSEDFKENMKTSSLFDNSTPIKEYIMDNFTPEEQKSIKSPNYFYNVTFEKPGGLVMPIIVEYTYADGSKKTETYPAQIWRLNDNEITKAIASDKEIVNIVVDPKLETADVDTTNNAWPKKVEESEFDQFKNKIKG</sequence>
<dbReference type="InterPro" id="IPR027268">
    <property type="entry name" value="Peptidase_M4/M1_CTD_sf"/>
</dbReference>
<name>A0A5D0IM59_9FLAO</name>
<protein>
    <submittedName>
        <fullName evidence="3">M1 family metallopeptidase</fullName>
    </submittedName>
</protein>
<keyword evidence="4" id="KW-1185">Reference proteome</keyword>